<organism evidence="1 2">
    <name type="scientific">Marinactinospora thermotolerans DSM 45154</name>
    <dbReference type="NCBI Taxonomy" id="1122192"/>
    <lineage>
        <taxon>Bacteria</taxon>
        <taxon>Bacillati</taxon>
        <taxon>Actinomycetota</taxon>
        <taxon>Actinomycetes</taxon>
        <taxon>Streptosporangiales</taxon>
        <taxon>Nocardiopsidaceae</taxon>
        <taxon>Marinactinospora</taxon>
    </lineage>
</organism>
<dbReference type="GO" id="GO:0016740">
    <property type="term" value="F:transferase activity"/>
    <property type="evidence" value="ECO:0007669"/>
    <property type="project" value="UniProtKB-KW"/>
</dbReference>
<dbReference type="Pfam" id="PF14907">
    <property type="entry name" value="NTP_transf_5"/>
    <property type="match status" value="1"/>
</dbReference>
<evidence type="ECO:0000313" key="1">
    <source>
        <dbReference type="EMBL" id="SJZ38579.1"/>
    </source>
</evidence>
<protein>
    <submittedName>
        <fullName evidence="1">Uncharacterized nucleotidyltransferase</fullName>
    </submittedName>
</protein>
<reference evidence="1 2" key="1">
    <citation type="submission" date="2017-02" db="EMBL/GenBank/DDBJ databases">
        <authorList>
            <person name="Peterson S.W."/>
        </authorList>
    </citation>
    <scope>NUCLEOTIDE SEQUENCE [LARGE SCALE GENOMIC DNA]</scope>
    <source>
        <strain evidence="1 2">DSM 45154</strain>
    </source>
</reference>
<dbReference type="SUPFAM" id="SSF81301">
    <property type="entry name" value="Nucleotidyltransferase"/>
    <property type="match status" value="1"/>
</dbReference>
<keyword evidence="2" id="KW-1185">Reference proteome</keyword>
<dbReference type="Gene3D" id="3.30.460.40">
    <property type="match status" value="1"/>
</dbReference>
<dbReference type="STRING" id="1122192.SAMN02745673_00223"/>
<dbReference type="InterPro" id="IPR039498">
    <property type="entry name" value="NTP_transf_5"/>
</dbReference>
<gene>
    <name evidence="1" type="ORF">SAMN02745673_00223</name>
</gene>
<accession>A0A1T4K844</accession>
<evidence type="ECO:0000313" key="2">
    <source>
        <dbReference type="Proteomes" id="UP000190637"/>
    </source>
</evidence>
<proteinExistence type="predicted"/>
<keyword evidence="1" id="KW-0808">Transferase</keyword>
<name>A0A1T4K844_9ACTN</name>
<dbReference type="RefSeq" id="WP_078759663.1">
    <property type="nucleotide sequence ID" value="NZ_FUWS01000001.1"/>
</dbReference>
<dbReference type="EMBL" id="FUWS01000001">
    <property type="protein sequence ID" value="SJZ38579.1"/>
    <property type="molecule type" value="Genomic_DNA"/>
</dbReference>
<dbReference type="InterPro" id="IPR043519">
    <property type="entry name" value="NT_sf"/>
</dbReference>
<dbReference type="OrthoDB" id="3394845at2"/>
<dbReference type="AlphaFoldDB" id="A0A1T4K844"/>
<dbReference type="Proteomes" id="UP000190637">
    <property type="component" value="Unassembled WGS sequence"/>
</dbReference>
<sequence length="204" mass="22212">MRDGSDMTSLLTTLKRVATALKAEEVPFALSGSFAAYARGAAGSTHDVDFVVLPQDVERALDVLTKAGLRPAEAVEDWLAKAYDGDNLVDLIHRPADEPITTEMLDRATPLKVGSVLVPVLDATDLLVMLLRSFTEHECDFAGPLAMARSLREQADWGRVFRESAHSPYAYAFLTLLLRLGVIEHEEGDERVCSRAPVPGHPSA</sequence>